<keyword evidence="3" id="KW-1185">Reference proteome</keyword>
<dbReference type="SUPFAM" id="SSF51735">
    <property type="entry name" value="NAD(P)-binding Rossmann-fold domains"/>
    <property type="match status" value="1"/>
</dbReference>
<name>A0A1L0BH67_9ASCO</name>
<dbReference type="InterPro" id="IPR036291">
    <property type="entry name" value="NAD(P)-bd_dom_sf"/>
</dbReference>
<dbReference type="GO" id="GO:0009225">
    <property type="term" value="P:nucleotide-sugar metabolic process"/>
    <property type="evidence" value="ECO:0007669"/>
    <property type="project" value="UniProtKB-ARBA"/>
</dbReference>
<accession>A0A1L0BH67</accession>
<dbReference type="Pfam" id="PF16363">
    <property type="entry name" value="GDP_Man_Dehyd"/>
    <property type="match status" value="1"/>
</dbReference>
<proteinExistence type="predicted"/>
<dbReference type="EMBL" id="LT635757">
    <property type="protein sequence ID" value="SGZ49602.1"/>
    <property type="molecule type" value="Genomic_DNA"/>
</dbReference>
<reference evidence="2 3" key="1">
    <citation type="submission" date="2016-10" db="EMBL/GenBank/DDBJ databases">
        <authorList>
            <person name="de Groot N.N."/>
        </authorList>
    </citation>
    <scope>NUCLEOTIDE SEQUENCE [LARGE SCALE GENOMIC DNA]</scope>
    <source>
        <strain evidence="2 3">CBS 141442</strain>
    </source>
</reference>
<dbReference type="Proteomes" id="UP000182334">
    <property type="component" value="Chromosome II"/>
</dbReference>
<sequence length="362" mass="41596">MKERFLVTGGAGFMGSHMIDFLLESYPESTVICVDKLSYASNYLMVNLSRAKNHPNFEFIHLDMSTDYQELEDLVMGISHSGAPDEPVTTVLNFASETCVDLSFEDPCFYTRNNIMATQNLLECCRMLLRKHPLHSDDFAFIHISTDEVYGEQNHLDSANEDSRLRPSNPYSATKAACDLIIHAYWQSFKMPIIILRPNNVYGPRQYPEKLVAVTLKALLHCKPNRELPKEYRIPIHGDGHYTRRYLHVSDLVRAVDMVRNKFRKAGHVKDWTGQIINIGTRDEIKNIDFVKEICDIYMKEKYGVEADLLKLVYFSKDRQFNDARYATDLSKINQLGWKPNIKLDAGIRDLVLMTINEGTGI</sequence>
<evidence type="ECO:0000259" key="1">
    <source>
        <dbReference type="Pfam" id="PF16363"/>
    </source>
</evidence>
<protein>
    <submittedName>
        <fullName evidence="2">CIC11C00000003353</fullName>
    </submittedName>
</protein>
<gene>
    <name evidence="2" type="ORF">SAMEA4029010_CIC11G00000003353</name>
</gene>
<dbReference type="OrthoDB" id="331544at2759"/>
<dbReference type="Gene3D" id="3.90.25.10">
    <property type="entry name" value="UDP-galactose 4-epimerase, domain 1"/>
    <property type="match status" value="1"/>
</dbReference>
<dbReference type="AlphaFoldDB" id="A0A1L0BH67"/>
<evidence type="ECO:0000313" key="3">
    <source>
        <dbReference type="Proteomes" id="UP000182334"/>
    </source>
</evidence>
<dbReference type="FunFam" id="3.40.50.720:FF:000304">
    <property type="entry name" value="UDP-glucose 4,6-dehydratase"/>
    <property type="match status" value="1"/>
</dbReference>
<dbReference type="Gene3D" id="3.40.50.720">
    <property type="entry name" value="NAD(P)-binding Rossmann-like Domain"/>
    <property type="match status" value="1"/>
</dbReference>
<dbReference type="InterPro" id="IPR016040">
    <property type="entry name" value="NAD(P)-bd_dom"/>
</dbReference>
<feature type="domain" description="NAD(P)-binding" evidence="1">
    <location>
        <begin position="6"/>
        <end position="350"/>
    </location>
</feature>
<dbReference type="STRING" id="45354.A0A1L0BH67"/>
<organism evidence="2 3">
    <name type="scientific">Sungouiella intermedia</name>
    <dbReference type="NCBI Taxonomy" id="45354"/>
    <lineage>
        <taxon>Eukaryota</taxon>
        <taxon>Fungi</taxon>
        <taxon>Dikarya</taxon>
        <taxon>Ascomycota</taxon>
        <taxon>Saccharomycotina</taxon>
        <taxon>Pichiomycetes</taxon>
        <taxon>Metschnikowiaceae</taxon>
        <taxon>Sungouiella</taxon>
    </lineage>
</organism>
<dbReference type="PANTHER" id="PTHR43000">
    <property type="entry name" value="DTDP-D-GLUCOSE 4,6-DEHYDRATASE-RELATED"/>
    <property type="match status" value="1"/>
</dbReference>
<evidence type="ECO:0000313" key="2">
    <source>
        <dbReference type="EMBL" id="SGZ49602.1"/>
    </source>
</evidence>